<accession>A0A928Z6P3</accession>
<dbReference type="PANTHER" id="PTHR34822:SF1">
    <property type="entry name" value="GRPB FAMILY PROTEIN"/>
    <property type="match status" value="1"/>
</dbReference>
<organism evidence="1 2">
    <name type="scientific">Zarconia navalis LEGE 11467</name>
    <dbReference type="NCBI Taxonomy" id="1828826"/>
    <lineage>
        <taxon>Bacteria</taxon>
        <taxon>Bacillati</taxon>
        <taxon>Cyanobacteriota</taxon>
        <taxon>Cyanophyceae</taxon>
        <taxon>Oscillatoriophycideae</taxon>
        <taxon>Oscillatoriales</taxon>
        <taxon>Oscillatoriales incertae sedis</taxon>
        <taxon>Zarconia</taxon>
        <taxon>Zarconia navalis</taxon>
    </lineage>
</organism>
<evidence type="ECO:0000313" key="1">
    <source>
        <dbReference type="EMBL" id="MBE9040597.1"/>
    </source>
</evidence>
<comment type="caution">
    <text evidence="1">The sequence shown here is derived from an EMBL/GenBank/DDBJ whole genome shotgun (WGS) entry which is preliminary data.</text>
</comment>
<dbReference type="InterPro" id="IPR043519">
    <property type="entry name" value="NT_sf"/>
</dbReference>
<dbReference type="InterPro" id="IPR007344">
    <property type="entry name" value="GrpB/CoaE"/>
</dbReference>
<name>A0A928Z6P3_9CYAN</name>
<gene>
    <name evidence="1" type="ORF">IQ235_07345</name>
</gene>
<proteinExistence type="predicted"/>
<dbReference type="Proteomes" id="UP000621799">
    <property type="component" value="Unassembled WGS sequence"/>
</dbReference>
<dbReference type="EMBL" id="JADEXN010000100">
    <property type="protein sequence ID" value="MBE9040597.1"/>
    <property type="molecule type" value="Genomic_DNA"/>
</dbReference>
<keyword evidence="2" id="KW-1185">Reference proteome</keyword>
<sequence length="179" mass="20500">MDEVTIVKYNPNWPLFFQQEADRIREVLKGDLIARIAHFGSTAVPGLAAKPIIDLLVGVRSLSEAKQLAVSRLETLGYAYWRNNPEPRRMFLVKGLPPNGPRTHHIHMVEPNSVLWERLLFRDYLCQHSDEAARYAQLKYHLALRFSGDREAYTAGKAEYVASVMEKARDDDSFKTLES</sequence>
<reference evidence="1" key="1">
    <citation type="submission" date="2020-10" db="EMBL/GenBank/DDBJ databases">
        <authorList>
            <person name="Castelo-Branco R."/>
            <person name="Eusebio N."/>
            <person name="Adriana R."/>
            <person name="Vieira A."/>
            <person name="Brugerolle De Fraissinette N."/>
            <person name="Rezende De Castro R."/>
            <person name="Schneider M.P."/>
            <person name="Vasconcelos V."/>
            <person name="Leao P.N."/>
        </authorList>
    </citation>
    <scope>NUCLEOTIDE SEQUENCE</scope>
    <source>
        <strain evidence="1">LEGE 11467</strain>
    </source>
</reference>
<evidence type="ECO:0000313" key="2">
    <source>
        <dbReference type="Proteomes" id="UP000621799"/>
    </source>
</evidence>
<protein>
    <submittedName>
        <fullName evidence="1">GrpB family protein</fullName>
    </submittedName>
</protein>
<dbReference type="Gene3D" id="3.30.460.10">
    <property type="entry name" value="Beta Polymerase, domain 2"/>
    <property type="match status" value="1"/>
</dbReference>
<dbReference type="PANTHER" id="PTHR34822">
    <property type="entry name" value="GRPB DOMAIN PROTEIN (AFU_ORTHOLOGUE AFUA_1G01530)"/>
    <property type="match status" value="1"/>
</dbReference>
<dbReference type="SUPFAM" id="SSF81301">
    <property type="entry name" value="Nucleotidyltransferase"/>
    <property type="match status" value="1"/>
</dbReference>
<dbReference type="AlphaFoldDB" id="A0A928Z6P3"/>
<dbReference type="Pfam" id="PF04229">
    <property type="entry name" value="GrpB"/>
    <property type="match status" value="1"/>
</dbReference>